<proteinExistence type="predicted"/>
<reference evidence="1" key="1">
    <citation type="submission" date="2021-09" db="EMBL/GenBank/DDBJ databases">
        <title>The genome of Mauremys mutica provides insights into the evolution of semi-aquatic lifestyle.</title>
        <authorList>
            <person name="Gong S."/>
            <person name="Gao Y."/>
        </authorList>
    </citation>
    <scope>NUCLEOTIDE SEQUENCE</scope>
    <source>
        <strain evidence="1">MM-2020</strain>
        <tissue evidence="1">Muscle</tissue>
    </source>
</reference>
<dbReference type="EMBL" id="JAHDVG010000474">
    <property type="protein sequence ID" value="KAH1178142.1"/>
    <property type="molecule type" value="Genomic_DNA"/>
</dbReference>
<organism evidence="1 2">
    <name type="scientific">Mauremys mutica</name>
    <name type="common">yellowpond turtle</name>
    <dbReference type="NCBI Taxonomy" id="74926"/>
    <lineage>
        <taxon>Eukaryota</taxon>
        <taxon>Metazoa</taxon>
        <taxon>Chordata</taxon>
        <taxon>Craniata</taxon>
        <taxon>Vertebrata</taxon>
        <taxon>Euteleostomi</taxon>
        <taxon>Archelosauria</taxon>
        <taxon>Testudinata</taxon>
        <taxon>Testudines</taxon>
        <taxon>Cryptodira</taxon>
        <taxon>Durocryptodira</taxon>
        <taxon>Testudinoidea</taxon>
        <taxon>Geoemydidae</taxon>
        <taxon>Geoemydinae</taxon>
        <taxon>Mauremys</taxon>
    </lineage>
</organism>
<sequence length="126" mass="14534">MYCTGVKMICTLVQHLHMRSLHQVSYSIVKNPCKQALSEEAGKNVTTDYDKCFPPEGHLQLLIVVITEDYVQACFRDTCFSKYNEAAEWTNHTKLMEDHWEEESAALLNFWRGKNQCRSQSGEPTT</sequence>
<dbReference type="Proteomes" id="UP000827986">
    <property type="component" value="Unassembled WGS sequence"/>
</dbReference>
<name>A0A9D3XEF6_9SAUR</name>
<accession>A0A9D3XEF6</accession>
<protein>
    <submittedName>
        <fullName evidence="1">Uncharacterized protein</fullName>
    </submittedName>
</protein>
<keyword evidence="2" id="KW-1185">Reference proteome</keyword>
<dbReference type="AlphaFoldDB" id="A0A9D3XEF6"/>
<gene>
    <name evidence="1" type="ORF">KIL84_011844</name>
</gene>
<evidence type="ECO:0000313" key="1">
    <source>
        <dbReference type="EMBL" id="KAH1178142.1"/>
    </source>
</evidence>
<evidence type="ECO:0000313" key="2">
    <source>
        <dbReference type="Proteomes" id="UP000827986"/>
    </source>
</evidence>
<comment type="caution">
    <text evidence="1">The sequence shown here is derived from an EMBL/GenBank/DDBJ whole genome shotgun (WGS) entry which is preliminary data.</text>
</comment>